<organism evidence="3 4">
    <name type="scientific">Peltaster fructicola</name>
    <dbReference type="NCBI Taxonomy" id="286661"/>
    <lineage>
        <taxon>Eukaryota</taxon>
        <taxon>Fungi</taxon>
        <taxon>Dikarya</taxon>
        <taxon>Ascomycota</taxon>
        <taxon>Pezizomycotina</taxon>
        <taxon>Dothideomycetes</taxon>
        <taxon>Dothideomycetes incertae sedis</taxon>
        <taxon>Peltaster</taxon>
    </lineage>
</organism>
<dbReference type="OrthoDB" id="506431at2759"/>
<dbReference type="InterPro" id="IPR052061">
    <property type="entry name" value="PTE-AB_protein"/>
</dbReference>
<dbReference type="Proteomes" id="UP000503462">
    <property type="component" value="Chromosome 4"/>
</dbReference>
<protein>
    <recommendedName>
        <fullName evidence="5">Thioesterase domain-containing protein</fullName>
    </recommendedName>
</protein>
<keyword evidence="2" id="KW-0472">Membrane</keyword>
<dbReference type="AlphaFoldDB" id="A0A6H0Y1P8"/>
<feature type="compositionally biased region" description="Low complexity" evidence="1">
    <location>
        <begin position="26"/>
        <end position="45"/>
    </location>
</feature>
<keyword evidence="2" id="KW-0812">Transmembrane</keyword>
<evidence type="ECO:0000256" key="1">
    <source>
        <dbReference type="SAM" id="MobiDB-lite"/>
    </source>
</evidence>
<sequence length="337" mass="36598">MTPARLLRPRLSLRYQHLQKLAVSTQATVATPSTPATAPSHHPSSLFRRNRGRVAWIVTALGAGVIAGNFISHTIAPPELPDAGTPGDKVLIADLNRRIDNEFKVKVLRGKCLGASRQLAGQQGGWVELVKDEKETEDLMNCLAGAKALGVQRLFWNREKETLVAIIFFGGSVSGWPGVTHGGMIATQMVEKIGIMAALMHGAHHQVSAAAAPQRLPGSGSHAKMMLPPGDVTEPEELSLSYVKPTYANGFYVVRVAPALPLDRDPADIIPGEPASGYHDYEATLETMDARILVKAKAKVAASKLQRAERKVEEAAKWTSDQFKQWMWPSRQQTSPP</sequence>
<evidence type="ECO:0000313" key="4">
    <source>
        <dbReference type="Proteomes" id="UP000503462"/>
    </source>
</evidence>
<keyword evidence="2" id="KW-1133">Transmembrane helix</keyword>
<gene>
    <name evidence="3" type="ORF">AMS68_006383</name>
</gene>
<feature type="transmembrane region" description="Helical" evidence="2">
    <location>
        <begin position="54"/>
        <end position="71"/>
    </location>
</feature>
<dbReference type="PANTHER" id="PTHR47260:SF1">
    <property type="entry name" value="UPF0644 PROTEIN PB2B4.06"/>
    <property type="match status" value="1"/>
</dbReference>
<name>A0A6H0Y1P8_9PEZI</name>
<evidence type="ECO:0000313" key="3">
    <source>
        <dbReference type="EMBL" id="QIX00866.1"/>
    </source>
</evidence>
<proteinExistence type="predicted"/>
<feature type="region of interest" description="Disordered" evidence="1">
    <location>
        <begin position="26"/>
        <end position="46"/>
    </location>
</feature>
<evidence type="ECO:0008006" key="5">
    <source>
        <dbReference type="Google" id="ProtNLM"/>
    </source>
</evidence>
<dbReference type="SUPFAM" id="SSF54637">
    <property type="entry name" value="Thioesterase/thiol ester dehydrase-isomerase"/>
    <property type="match status" value="1"/>
</dbReference>
<dbReference type="EMBL" id="CP051142">
    <property type="protein sequence ID" value="QIX00866.1"/>
    <property type="molecule type" value="Genomic_DNA"/>
</dbReference>
<reference evidence="3 4" key="1">
    <citation type="journal article" date="2016" name="Sci. Rep.">
        <title>Peltaster fructicola genome reveals evolution from an invasive phytopathogen to an ectophytic parasite.</title>
        <authorList>
            <person name="Xu C."/>
            <person name="Chen H."/>
            <person name="Gleason M.L."/>
            <person name="Xu J.R."/>
            <person name="Liu H."/>
            <person name="Zhang R."/>
            <person name="Sun G."/>
        </authorList>
    </citation>
    <scope>NUCLEOTIDE SEQUENCE [LARGE SCALE GENOMIC DNA]</scope>
    <source>
        <strain evidence="3 4">LNHT1506</strain>
    </source>
</reference>
<evidence type="ECO:0000256" key="2">
    <source>
        <dbReference type="SAM" id="Phobius"/>
    </source>
</evidence>
<dbReference type="InterPro" id="IPR029069">
    <property type="entry name" value="HotDog_dom_sf"/>
</dbReference>
<keyword evidence="4" id="KW-1185">Reference proteome</keyword>
<dbReference type="PANTHER" id="PTHR47260">
    <property type="entry name" value="UPF0644 PROTEIN PB2B4.06"/>
    <property type="match status" value="1"/>
</dbReference>
<accession>A0A6H0Y1P8</accession>
<dbReference type="Gene3D" id="3.10.129.10">
    <property type="entry name" value="Hotdog Thioesterase"/>
    <property type="match status" value="1"/>
</dbReference>